<sequence>MVSAFLLTGRLPWPPFVPSVALLFSSGFPPVSSGSPPVLLRFSSGSPPVLLRFSSGSSGSPPVLLRVSSGSSGSPPLFFRAMAALTSETPNSYVRDFPVHLLNKATRDPENRVRLQFFKDAGLKVVSLCSGIDAVGEALRLLQLAMQESAGHADEETDGDWWVVKGSWCDSGSAQQAFLLARAGQMQSHLRPCLFQSVEDMVPHGVREELGMLTPPACGNREQKAAAVNWYQKVGQALTEKGPLAFPKEHEAFCLVHEQQCHVRQSRCMPAGMVQTNPVLMHCAGLPCIAYSKVGLRRQGADPSEMAVQVYLSERQQSPEDFFVFENVTLFPYEKIEAKLRDTHHLVPLSFGPKDWLSCQAQAVTAKASEGCVWAGALLGWVGAGTSAIRGTSTMDGESPPPQNRVASTQIEAGSAQTASQQPAAATTAKAKAGAKAAAGPKMCAAEACPNEACKNQRWCQDHKRAYAAMMANAKKSGQQDELQEVMSCEIRSKVAMREWCEKNPPSGKWSRKRTHDFSQYQHIEGVNNEHGDVDQDWPMTEAEFLHWAMETKRLTSTGASNWWKEMEQTSKKDYKGRCANGALGALRLWVPASEFYQRKKARFGQSRVVSNSRPMRRLSEDDVEDLRAYAASRTADESFLRGEARRVPPFLSPQTPPGAAPSAAATSPADSNGSPVKPVDLALEKPKLVNKQKVELRGLEGALREAGKKGMEQWAACKDPSDPSLQALVPHLQFRLRGLAALFQYKDVDFLKDVYSGKSHDSIEVLLKNHPDMLPVQEEHVKHLQAFSELHDAIDKNVAAATTVALLEEAKETWGAKKLAVKSLEKGVNQATKDAKSRKAQEEKEMQRKAKAEQKKKDREQVDAFKEQSDQRAKAMLAEKKSGVSKKGYVACQFMNEKKSVDGLPSGFTIHPFTEVEVGKLPIMSAPWVLSGAAAVAVDKWSTNAIVSKTTQSYAVKYKAFPDYLNRGRVSAALEAKHGHENTVEMFSGMIPPTKNMQAFPASQSFQNTTWLAGYSPEMRFVGLQANGCLTLKTMAMGQVLHVSLSSTDVVRGLTELGLLKPDSKFSDVDAFCSLLEDLDMEAFVKMQKAGVKLYMHKAIPGEVIGIPMGWFCFELAVDGAVLVAARQGFFLADTTEDDLKQYKSMRDILIMCGKAGDKYNQIIDMLSKQDLGFPCNRPRLFVLGIAKEKMVWIPPPNESDEAQRFFHMFGAEPTSYGNCYMTDSWSSRRSQLADRMLLRQLHLGAGALLEEPTDRTERFKCLCSAANPSSTSAAMAYEEMRQTRPLTEMGLPFFCDWEQNPASGKCTPSPFVPCLLTHGNLVEHTSARALTDAELFTVHGWGTLRNDRYRSDIMQVISSSAPRSAKQFLGNSMHIPSALAVLLYGFTHMLRLSDVNSTAWLITRRSASWSNEIGSTAAAALVESSAAGQSKGKGLGKGRGGRGRKRQAGEAEMAETDVAFRRAASTFFD</sequence>
<comment type="caution">
    <text evidence="2">The sequence shown here is derived from an EMBL/GenBank/DDBJ whole genome shotgun (WGS) entry which is preliminary data.</text>
</comment>
<keyword evidence="3" id="KW-1185">Reference proteome</keyword>
<proteinExistence type="predicted"/>
<feature type="region of interest" description="Disordered" evidence="1">
    <location>
        <begin position="648"/>
        <end position="679"/>
    </location>
</feature>
<protein>
    <submittedName>
        <fullName evidence="2">Uncharacterized protein</fullName>
    </submittedName>
</protein>
<feature type="region of interest" description="Disordered" evidence="1">
    <location>
        <begin position="390"/>
        <end position="427"/>
    </location>
</feature>
<feature type="region of interest" description="Disordered" evidence="1">
    <location>
        <begin position="831"/>
        <end position="870"/>
    </location>
</feature>
<feature type="compositionally biased region" description="Low complexity" evidence="1">
    <location>
        <begin position="413"/>
        <end position="427"/>
    </location>
</feature>
<organism evidence="2 3">
    <name type="scientific">Symbiodinium necroappetens</name>
    <dbReference type="NCBI Taxonomy" id="1628268"/>
    <lineage>
        <taxon>Eukaryota</taxon>
        <taxon>Sar</taxon>
        <taxon>Alveolata</taxon>
        <taxon>Dinophyceae</taxon>
        <taxon>Suessiales</taxon>
        <taxon>Symbiodiniaceae</taxon>
        <taxon>Symbiodinium</taxon>
    </lineage>
</organism>
<feature type="compositionally biased region" description="Basic residues" evidence="1">
    <location>
        <begin position="1436"/>
        <end position="1448"/>
    </location>
</feature>
<dbReference type="OrthoDB" id="418724at2759"/>
<evidence type="ECO:0000313" key="3">
    <source>
        <dbReference type="Proteomes" id="UP000601435"/>
    </source>
</evidence>
<gene>
    <name evidence="2" type="ORF">SNEC2469_LOCUS24347</name>
</gene>
<accession>A0A812ZC13</accession>
<feature type="compositionally biased region" description="Low complexity" evidence="1">
    <location>
        <begin position="661"/>
        <end position="670"/>
    </location>
</feature>
<dbReference type="Proteomes" id="UP000601435">
    <property type="component" value="Unassembled WGS sequence"/>
</dbReference>
<evidence type="ECO:0000313" key="2">
    <source>
        <dbReference type="EMBL" id="CAE7819095.1"/>
    </source>
</evidence>
<reference evidence="2" key="1">
    <citation type="submission" date="2021-02" db="EMBL/GenBank/DDBJ databases">
        <authorList>
            <person name="Dougan E. K."/>
            <person name="Rhodes N."/>
            <person name="Thang M."/>
            <person name="Chan C."/>
        </authorList>
    </citation>
    <scope>NUCLEOTIDE SEQUENCE</scope>
</reference>
<evidence type="ECO:0000256" key="1">
    <source>
        <dbReference type="SAM" id="MobiDB-lite"/>
    </source>
</evidence>
<dbReference type="EMBL" id="CAJNJA010046708">
    <property type="protein sequence ID" value="CAE7819095.1"/>
    <property type="molecule type" value="Genomic_DNA"/>
</dbReference>
<feature type="compositionally biased region" description="Pro residues" evidence="1">
    <location>
        <begin position="651"/>
        <end position="660"/>
    </location>
</feature>
<feature type="compositionally biased region" description="Basic and acidic residues" evidence="1">
    <location>
        <begin position="834"/>
        <end position="870"/>
    </location>
</feature>
<name>A0A812ZC13_9DINO</name>
<feature type="region of interest" description="Disordered" evidence="1">
    <location>
        <begin position="1430"/>
        <end position="1456"/>
    </location>
</feature>